<dbReference type="InterPro" id="IPR033985">
    <property type="entry name" value="SusD-like_N"/>
</dbReference>
<evidence type="ECO:0000313" key="8">
    <source>
        <dbReference type="EMBL" id="MBC5645422.1"/>
    </source>
</evidence>
<evidence type="ECO:0000256" key="2">
    <source>
        <dbReference type="ARBA" id="ARBA00006275"/>
    </source>
</evidence>
<gene>
    <name evidence="8" type="ORF">H8S77_21290</name>
</gene>
<dbReference type="Pfam" id="PF14322">
    <property type="entry name" value="SusD-like_3"/>
    <property type="match status" value="1"/>
</dbReference>
<feature type="domain" description="RagB/SusD" evidence="6">
    <location>
        <begin position="340"/>
        <end position="505"/>
    </location>
</feature>
<dbReference type="CDD" id="cd08977">
    <property type="entry name" value="SusD"/>
    <property type="match status" value="1"/>
</dbReference>
<evidence type="ECO:0000256" key="1">
    <source>
        <dbReference type="ARBA" id="ARBA00004442"/>
    </source>
</evidence>
<comment type="subcellular location">
    <subcellularLocation>
        <location evidence="1">Cell outer membrane</location>
    </subcellularLocation>
</comment>
<comment type="caution">
    <text evidence="8">The sequence shown here is derived from an EMBL/GenBank/DDBJ whole genome shotgun (WGS) entry which is preliminary data.</text>
</comment>
<evidence type="ECO:0000256" key="3">
    <source>
        <dbReference type="ARBA" id="ARBA00022729"/>
    </source>
</evidence>
<evidence type="ECO:0000256" key="4">
    <source>
        <dbReference type="ARBA" id="ARBA00023136"/>
    </source>
</evidence>
<evidence type="ECO:0000259" key="6">
    <source>
        <dbReference type="Pfam" id="PF07980"/>
    </source>
</evidence>
<dbReference type="EMBL" id="JACOOI010000030">
    <property type="protein sequence ID" value="MBC5645422.1"/>
    <property type="molecule type" value="Genomic_DNA"/>
</dbReference>
<dbReference type="InterPro" id="IPR011990">
    <property type="entry name" value="TPR-like_helical_dom_sf"/>
</dbReference>
<feature type="domain" description="SusD-like N-terminal" evidence="7">
    <location>
        <begin position="98"/>
        <end position="226"/>
    </location>
</feature>
<reference evidence="8 9" key="1">
    <citation type="submission" date="2020-08" db="EMBL/GenBank/DDBJ databases">
        <title>Genome public.</title>
        <authorList>
            <person name="Liu C."/>
            <person name="Sun Q."/>
        </authorList>
    </citation>
    <scope>NUCLEOTIDE SEQUENCE [LARGE SCALE GENOMIC DNA]</scope>
    <source>
        <strain evidence="8 9">BX2</strain>
    </source>
</reference>
<comment type="similarity">
    <text evidence="2">Belongs to the SusD family.</text>
</comment>
<proteinExistence type="inferred from homology"/>
<keyword evidence="3" id="KW-0732">Signal</keyword>
<sequence>MKNIINYLTICIMLILASCDSLDIAPEDYYAEGNFWKNESQVNGFMSGMHTSLRNKANTFFLMGEQRGGLFIENGTFGTGMDNVNMIIHNLKESSPGFSNWDGFYGNLVNVNMFIYKVESGLPFLSKEKTDFYLGQAHGIRAYYYFYMLRTWGGVPLVTEPKVATGATSPNELYTARSTEAEILDFLKKEINLSESYFKDDNFTLTSKRETWSKAATLMLKAEIYLWAAKVKTDGNPPASPSDDLTTAAQALTAVEASGKFGLLSSFQDIFAYNNKGNNEIILTLHYEKGEAEQNLRRFMYDIPMMASWYDKEGIPMNDPLNVGDRCILANEYKWDLFESYDENDTRKYTTFMDFYNQDKTQHGVVLRKFLGTVDNNIRNYSDDMPLYRYADLLLMRAEIKNMQGSDPSVEINKIRERAYTGNAYPSYTNKSFAENELAILSERDKEFVREGKRWFDVRRMHDASGNPLAFTQSGLSQSEAYKLLWPIDTGTMTKDPLVKQTEGY</sequence>
<evidence type="ECO:0000313" key="9">
    <source>
        <dbReference type="Proteomes" id="UP000644010"/>
    </source>
</evidence>
<dbReference type="InterPro" id="IPR012944">
    <property type="entry name" value="SusD_RagB_dom"/>
</dbReference>
<accession>A0ABR7E6L4</accession>
<keyword evidence="5" id="KW-0998">Cell outer membrane</keyword>
<dbReference type="Proteomes" id="UP000644010">
    <property type="component" value="Unassembled WGS sequence"/>
</dbReference>
<evidence type="ECO:0000259" key="7">
    <source>
        <dbReference type="Pfam" id="PF14322"/>
    </source>
</evidence>
<dbReference type="Pfam" id="PF07980">
    <property type="entry name" value="SusD_RagB"/>
    <property type="match status" value="1"/>
</dbReference>
<protein>
    <submittedName>
        <fullName evidence="8">RagB/SusD family nutrient uptake outer membrane protein</fullName>
    </submittedName>
</protein>
<dbReference type="Gene3D" id="1.25.40.390">
    <property type="match status" value="1"/>
</dbReference>
<dbReference type="SUPFAM" id="SSF48452">
    <property type="entry name" value="TPR-like"/>
    <property type="match status" value="1"/>
</dbReference>
<dbReference type="RefSeq" id="WP_186961094.1">
    <property type="nucleotide sequence ID" value="NZ_JACOOI010000030.1"/>
</dbReference>
<keyword evidence="4" id="KW-0472">Membrane</keyword>
<name>A0ABR7E6L4_9BACT</name>
<evidence type="ECO:0000256" key="5">
    <source>
        <dbReference type="ARBA" id="ARBA00023237"/>
    </source>
</evidence>
<organism evidence="8 9">
    <name type="scientific">Parabacteroides segnis</name>
    <dbReference type="NCBI Taxonomy" id="2763058"/>
    <lineage>
        <taxon>Bacteria</taxon>
        <taxon>Pseudomonadati</taxon>
        <taxon>Bacteroidota</taxon>
        <taxon>Bacteroidia</taxon>
        <taxon>Bacteroidales</taxon>
        <taxon>Tannerellaceae</taxon>
        <taxon>Parabacteroides</taxon>
    </lineage>
</organism>
<keyword evidence="9" id="KW-1185">Reference proteome</keyword>
<dbReference type="PROSITE" id="PS51257">
    <property type="entry name" value="PROKAR_LIPOPROTEIN"/>
    <property type="match status" value="1"/>
</dbReference>